<dbReference type="PANTHER" id="PTHR33488:SF2">
    <property type="entry name" value="EARLY ENDOSOME ANTIGEN 1-LIKE"/>
    <property type="match status" value="1"/>
</dbReference>
<accession>A0A9Q1DFW8</accession>
<sequence>METSIVKVTKGLTKAADCREDTKLLMQPYANWEEYLTPAPMSIAILAELIFISSNTDFSIRKGGPEGGFKYVKYPDSFRACLMQVCNSGWRAFNEAHKNMDQIRLYTNSVPNYIKTAVKILLQDDDNLVQAMLPDQLDNIKNIADDCLQLAESTENKFTEVIELIQELLESCTSAKQVYGTELEEVRKKIEESKLRQAASEEANKRADLAFKNMSKQLEEAQESFKTSMASMPKQSRAQLDKVRDIYEKSAENMEKNRKEMTEILVTLRNCEVKEIDFNTTIRILSEGLRAMGKVKEQWQKLVRFFQMVSNLMKTSLTKSLEDFAKTESEEKKREIQEAVEIASKEDEEEDQYA</sequence>
<name>A0A9Q1DFW8_CONCO</name>
<keyword evidence="4" id="KW-1185">Reference proteome</keyword>
<keyword evidence="1" id="KW-0175">Coiled coil</keyword>
<dbReference type="EMBL" id="JAFJMO010000008">
    <property type="protein sequence ID" value="KAJ8268806.1"/>
    <property type="molecule type" value="Genomic_DNA"/>
</dbReference>
<dbReference type="Proteomes" id="UP001152803">
    <property type="component" value="Unassembled WGS sequence"/>
</dbReference>
<protein>
    <submittedName>
        <fullName evidence="3">Uncharacterized protein</fullName>
    </submittedName>
</protein>
<dbReference type="PANTHER" id="PTHR33488">
    <property type="entry name" value="ZGC:162509"/>
    <property type="match status" value="1"/>
</dbReference>
<organism evidence="3 4">
    <name type="scientific">Conger conger</name>
    <name type="common">Conger eel</name>
    <name type="synonym">Muraena conger</name>
    <dbReference type="NCBI Taxonomy" id="82655"/>
    <lineage>
        <taxon>Eukaryota</taxon>
        <taxon>Metazoa</taxon>
        <taxon>Chordata</taxon>
        <taxon>Craniata</taxon>
        <taxon>Vertebrata</taxon>
        <taxon>Euteleostomi</taxon>
        <taxon>Actinopterygii</taxon>
        <taxon>Neopterygii</taxon>
        <taxon>Teleostei</taxon>
        <taxon>Anguilliformes</taxon>
        <taxon>Congridae</taxon>
        <taxon>Conger</taxon>
    </lineage>
</organism>
<feature type="region of interest" description="Disordered" evidence="2">
    <location>
        <begin position="327"/>
        <end position="354"/>
    </location>
</feature>
<dbReference type="AlphaFoldDB" id="A0A9Q1DFW8"/>
<reference evidence="3" key="1">
    <citation type="journal article" date="2023" name="Science">
        <title>Genome structures resolve the early diversification of teleost fishes.</title>
        <authorList>
            <person name="Parey E."/>
            <person name="Louis A."/>
            <person name="Montfort J."/>
            <person name="Bouchez O."/>
            <person name="Roques C."/>
            <person name="Iampietro C."/>
            <person name="Lluch J."/>
            <person name="Castinel A."/>
            <person name="Donnadieu C."/>
            <person name="Desvignes T."/>
            <person name="Floi Bucao C."/>
            <person name="Jouanno E."/>
            <person name="Wen M."/>
            <person name="Mejri S."/>
            <person name="Dirks R."/>
            <person name="Jansen H."/>
            <person name="Henkel C."/>
            <person name="Chen W.J."/>
            <person name="Zahm M."/>
            <person name="Cabau C."/>
            <person name="Klopp C."/>
            <person name="Thompson A.W."/>
            <person name="Robinson-Rechavi M."/>
            <person name="Braasch I."/>
            <person name="Lecointre G."/>
            <person name="Bobe J."/>
            <person name="Postlethwait J.H."/>
            <person name="Berthelot C."/>
            <person name="Roest Crollius H."/>
            <person name="Guiguen Y."/>
        </authorList>
    </citation>
    <scope>NUCLEOTIDE SEQUENCE</scope>
    <source>
        <strain evidence="3">Concon-B</strain>
    </source>
</reference>
<evidence type="ECO:0000313" key="3">
    <source>
        <dbReference type="EMBL" id="KAJ8268806.1"/>
    </source>
</evidence>
<feature type="compositionally biased region" description="Basic and acidic residues" evidence="2">
    <location>
        <begin position="327"/>
        <end position="337"/>
    </location>
</feature>
<comment type="caution">
    <text evidence="3">The sequence shown here is derived from an EMBL/GenBank/DDBJ whole genome shotgun (WGS) entry which is preliminary data.</text>
</comment>
<evidence type="ECO:0000256" key="2">
    <source>
        <dbReference type="SAM" id="MobiDB-lite"/>
    </source>
</evidence>
<proteinExistence type="predicted"/>
<gene>
    <name evidence="3" type="ORF">COCON_G00114130</name>
</gene>
<feature type="coiled-coil region" evidence="1">
    <location>
        <begin position="183"/>
        <end position="264"/>
    </location>
</feature>
<dbReference type="OrthoDB" id="5406275at2759"/>
<evidence type="ECO:0000313" key="4">
    <source>
        <dbReference type="Proteomes" id="UP001152803"/>
    </source>
</evidence>
<evidence type="ECO:0000256" key="1">
    <source>
        <dbReference type="SAM" id="Coils"/>
    </source>
</evidence>